<gene>
    <name evidence="3" type="ORF">B9N56_05220</name>
</gene>
<dbReference type="PANTHER" id="PTHR11468">
    <property type="entry name" value="GLYCOGEN PHOSPHORYLASE"/>
    <property type="match status" value="1"/>
</dbReference>
<comment type="catalytic activity">
    <reaction evidence="2">
        <text>[(1-&gt;4)-alpha-D-glucosyl](n) + phosphate = [(1-&gt;4)-alpha-D-glucosyl](n-1) + alpha-D-glucose 1-phosphate</text>
        <dbReference type="Rhea" id="RHEA:41732"/>
        <dbReference type="Rhea" id="RHEA-COMP:9584"/>
        <dbReference type="Rhea" id="RHEA-COMP:9586"/>
        <dbReference type="ChEBI" id="CHEBI:15444"/>
        <dbReference type="ChEBI" id="CHEBI:43474"/>
        <dbReference type="ChEBI" id="CHEBI:58601"/>
        <dbReference type="EC" id="2.4.1.1"/>
    </reaction>
</comment>
<dbReference type="Gene3D" id="3.40.50.2000">
    <property type="entry name" value="Glycogen Phosphorylase B"/>
    <property type="match status" value="2"/>
</dbReference>
<keyword evidence="2" id="KW-0663">Pyridoxal phosphate</keyword>
<dbReference type="EMBL" id="NDYI01000016">
    <property type="protein sequence ID" value="OXZ37580.1"/>
    <property type="molecule type" value="Genomic_DNA"/>
</dbReference>
<dbReference type="Pfam" id="PF00343">
    <property type="entry name" value="Phosphorylase"/>
    <property type="match status" value="2"/>
</dbReference>
<protein>
    <recommendedName>
        <fullName evidence="2">Alpha-1,4 glucan phosphorylase</fullName>
        <ecNumber evidence="2">2.4.1.1</ecNumber>
    </recommendedName>
</protein>
<keyword evidence="2" id="KW-0328">Glycosyltransferase</keyword>
<dbReference type="InterPro" id="IPR000811">
    <property type="entry name" value="Glyco_trans_35"/>
</dbReference>
<reference evidence="4" key="1">
    <citation type="submission" date="2017-04" db="EMBL/GenBank/DDBJ databases">
        <title>Finegoldia magna isolated from orthopedic joint implant-associated infections.</title>
        <authorList>
            <person name="Bjorklund S."/>
            <person name="Bruggemann H."/>
            <person name="Jensen A."/>
            <person name="Hellmark B."/>
            <person name="Soderquist B."/>
        </authorList>
    </citation>
    <scope>NUCLEOTIDE SEQUENCE [LARGE SCALE GENOMIC DNA]</scope>
    <source>
        <strain evidence="4">08T492</strain>
    </source>
</reference>
<name>A0A233VYW5_FINMA</name>
<comment type="caution">
    <text evidence="3">The sequence shown here is derived from an EMBL/GenBank/DDBJ whole genome shotgun (WGS) entry which is preliminary data.</text>
</comment>
<dbReference type="GO" id="GO:0005980">
    <property type="term" value="P:glycogen catabolic process"/>
    <property type="evidence" value="ECO:0007669"/>
    <property type="project" value="TreeGrafter"/>
</dbReference>
<evidence type="ECO:0000313" key="3">
    <source>
        <dbReference type="EMBL" id="OXZ37580.1"/>
    </source>
</evidence>
<dbReference type="AlphaFoldDB" id="A0A233VYW5"/>
<dbReference type="SUPFAM" id="SSF53756">
    <property type="entry name" value="UDP-Glycosyltransferase/glycogen phosphorylase"/>
    <property type="match status" value="1"/>
</dbReference>
<keyword evidence="2" id="KW-0808">Transferase</keyword>
<comment type="similarity">
    <text evidence="1 2">Belongs to the glycogen phosphorylase family.</text>
</comment>
<keyword evidence="2" id="KW-0119">Carbohydrate metabolism</keyword>
<dbReference type="GO" id="GO:0030170">
    <property type="term" value="F:pyridoxal phosphate binding"/>
    <property type="evidence" value="ECO:0007669"/>
    <property type="project" value="TreeGrafter"/>
</dbReference>
<organism evidence="3 4">
    <name type="scientific">Finegoldia magna</name>
    <name type="common">Peptostreptococcus magnus</name>
    <dbReference type="NCBI Taxonomy" id="1260"/>
    <lineage>
        <taxon>Bacteria</taxon>
        <taxon>Bacillati</taxon>
        <taxon>Bacillota</taxon>
        <taxon>Tissierellia</taxon>
        <taxon>Tissierellales</taxon>
        <taxon>Peptoniphilaceae</taxon>
        <taxon>Finegoldia</taxon>
    </lineage>
</organism>
<evidence type="ECO:0000256" key="1">
    <source>
        <dbReference type="ARBA" id="ARBA00006047"/>
    </source>
</evidence>
<evidence type="ECO:0000313" key="4">
    <source>
        <dbReference type="Proteomes" id="UP000215361"/>
    </source>
</evidence>
<dbReference type="EC" id="2.4.1.1" evidence="2"/>
<accession>A0A233VYW5</accession>
<dbReference type="PANTHER" id="PTHR11468:SF3">
    <property type="entry name" value="GLYCOGEN PHOSPHORYLASE, LIVER FORM"/>
    <property type="match status" value="1"/>
</dbReference>
<sequence>MMGISEDQLRRLLQIKLSYNSLVDLQDANLYEIRIALNEVIKELISEKQTNSNTDISSRSYIVSFELMVENLFEDYIEKLNIKTHLQHILQEKYDDVVNMDNDLHLGQSYIGRFAVDLFEKFSKQGKFCKAYSIFYKNSQFKQQIIDENQIETAFHEPKTSIVFKRSTQYDIELDNNIIKSQIYDIPYLNENTNFIRLFAPKANPNLNYENFIRGRIEEIYSEKNKIDSIRQFVYAPEIDEFGNCIKFLQQKILSDSIVEDIFNDEIKFFENADKIEQHIQINIVETNVSLVIISFLQKLLDLGFDFEKALRKCNKIFGYININLHRESFELMDLRYLYQFADIKKIIELINGNALKNGYPEIIKEDFLDCFNLIAFISHEIIVGSNYHKKYLLESEYIDIDTNIQNKIAIQTYGFNDDLFNNKIDCDNLCASKLKYKKKLVNKYNLKNINDKSIFNMQLSDFHEGKRQVLNVFYILYLYLKLKDNVNTIITPTTFFIGGMSSFDYFFCKKTISLCIGLSNIINSDKLIQEKIKLVFVENIMLDQLPDFAKASDVFNYIPYKNFDVSNTYPYAFMNNGSILLTSNSNVYENVNNLSENNGVFKFDKKISANTESSCMNFVLENIEIIKNQKVIDEFYEIYNLIIKYNDSFNVINSFDNFAEVNEKIQKMYLDENLWNGYMLKNIEISNNFGINYLKDY</sequence>
<comment type="function">
    <text evidence="2">Allosteric enzyme that catalyzes the rate-limiting step in glycogen catabolism, the phosphorolytic cleavage of glycogen to produce glucose-1-phosphate, and plays a central role in maintaining cellular and organismal glucose homeostasis.</text>
</comment>
<dbReference type="Proteomes" id="UP000215361">
    <property type="component" value="Unassembled WGS sequence"/>
</dbReference>
<comment type="cofactor">
    <cofactor evidence="2">
        <name>pyridoxal 5'-phosphate</name>
        <dbReference type="ChEBI" id="CHEBI:597326"/>
    </cofactor>
</comment>
<dbReference type="RefSeq" id="WP_094202718.1">
    <property type="nucleotide sequence ID" value="NZ_NDYI01000016.1"/>
</dbReference>
<evidence type="ECO:0000256" key="2">
    <source>
        <dbReference type="RuleBase" id="RU000587"/>
    </source>
</evidence>
<dbReference type="GO" id="GO:0005737">
    <property type="term" value="C:cytoplasm"/>
    <property type="evidence" value="ECO:0007669"/>
    <property type="project" value="TreeGrafter"/>
</dbReference>
<dbReference type="GO" id="GO:0008184">
    <property type="term" value="F:glycogen phosphorylase activity"/>
    <property type="evidence" value="ECO:0007669"/>
    <property type="project" value="InterPro"/>
</dbReference>
<proteinExistence type="inferred from homology"/>